<dbReference type="AlphaFoldDB" id="E0SQU1"/>
<gene>
    <name evidence="2" type="ordered locus">Igag_0319</name>
</gene>
<accession>E0SQU1</accession>
<evidence type="ECO:0000313" key="2">
    <source>
        <dbReference type="EMBL" id="ADM27165.1"/>
    </source>
</evidence>
<dbReference type="HOGENOM" id="CLU_2140177_0_0_2"/>
<evidence type="ECO:0000256" key="1">
    <source>
        <dbReference type="SAM" id="Phobius"/>
    </source>
</evidence>
<protein>
    <recommendedName>
        <fullName evidence="4">Succinate dehydrogenase</fullName>
    </recommendedName>
</protein>
<dbReference type="Proteomes" id="UP000001304">
    <property type="component" value="Chromosome"/>
</dbReference>
<keyword evidence="3" id="KW-1185">Reference proteome</keyword>
<evidence type="ECO:0008006" key="4">
    <source>
        <dbReference type="Google" id="ProtNLM"/>
    </source>
</evidence>
<evidence type="ECO:0000313" key="3">
    <source>
        <dbReference type="Proteomes" id="UP000001304"/>
    </source>
</evidence>
<dbReference type="STRING" id="583356.Igag_0319"/>
<sequence>MARSLRVALIIVEITSLPLLVLMLLYILSGYQMMLRSPIFFPRAEIIHTDPLLRILLILLTYLHSLAGLILLINRRIRNNTIRNILEYIVILSTSLFLAFCIALELFLKGYI</sequence>
<keyword evidence="1" id="KW-0812">Transmembrane</keyword>
<feature type="transmembrane region" description="Helical" evidence="1">
    <location>
        <begin position="7"/>
        <end position="31"/>
    </location>
</feature>
<reference evidence="2 3" key="1">
    <citation type="journal article" date="2010" name="Stand. Genomic Sci.">
        <title>Complete genome sequence of Ignisphaera aggregans type strain (AQ1.S1).</title>
        <authorList>
            <person name="Goker M."/>
            <person name="Held B."/>
            <person name="Lapidus A."/>
            <person name="Nolan M."/>
            <person name="Spring S."/>
            <person name="Yasawong M."/>
            <person name="Lucas S."/>
            <person name="Glavina Del Rio T."/>
            <person name="Tice H."/>
            <person name="Cheng J.F."/>
            <person name="Goodwin L."/>
            <person name="Tapia R."/>
            <person name="Pitluck S."/>
            <person name="Liolios K."/>
            <person name="Ivanova N."/>
            <person name="Mavromatis K."/>
            <person name="Mikhailova N."/>
            <person name="Pati A."/>
            <person name="Chen A."/>
            <person name="Palaniappan K."/>
            <person name="Brambilla E."/>
            <person name="Land M."/>
            <person name="Hauser L."/>
            <person name="Chang Y.J."/>
            <person name="Jeffries C.D."/>
            <person name="Brettin T."/>
            <person name="Detter J.C."/>
            <person name="Han C."/>
            <person name="Rohde M."/>
            <person name="Sikorski J."/>
            <person name="Woyke T."/>
            <person name="Bristow J."/>
            <person name="Eisen J.A."/>
            <person name="Markowitz V."/>
            <person name="Hugenholtz P."/>
            <person name="Kyrpides N.C."/>
            <person name="Klenk H.P."/>
        </authorList>
    </citation>
    <scope>NUCLEOTIDE SEQUENCE [LARGE SCALE GENOMIC DNA]</scope>
    <source>
        <strain evidence="3">DSM 17230 / JCM 13409 / AQ1.S1</strain>
    </source>
</reference>
<proteinExistence type="predicted"/>
<keyword evidence="1" id="KW-0472">Membrane</keyword>
<name>E0SQU1_IGNAA</name>
<dbReference type="KEGG" id="iag:Igag_0319"/>
<dbReference type="EMBL" id="CP002098">
    <property type="protein sequence ID" value="ADM27165.1"/>
    <property type="molecule type" value="Genomic_DNA"/>
</dbReference>
<keyword evidence="1" id="KW-1133">Transmembrane helix</keyword>
<organism evidence="2 3">
    <name type="scientific">Ignisphaera aggregans (strain DSM 17230 / JCM 13409 / AQ1.S1)</name>
    <dbReference type="NCBI Taxonomy" id="583356"/>
    <lineage>
        <taxon>Archaea</taxon>
        <taxon>Thermoproteota</taxon>
        <taxon>Thermoprotei</taxon>
        <taxon>Desulfurococcales</taxon>
        <taxon>Desulfurococcaceae</taxon>
        <taxon>Ignisphaera</taxon>
    </lineage>
</organism>
<dbReference type="BioCyc" id="IAGG583356:GHAH-328-MONOMER"/>
<feature type="transmembrane region" description="Helical" evidence="1">
    <location>
        <begin position="51"/>
        <end position="73"/>
    </location>
</feature>
<feature type="transmembrane region" description="Helical" evidence="1">
    <location>
        <begin position="85"/>
        <end position="108"/>
    </location>
</feature>